<gene>
    <name evidence="2" type="ORF">SAMN05421797_10332</name>
</gene>
<sequence>MVMQITKTEIQGIEASTLLTHFQTLETHLSDLLQAVKPQPDTQLLTRQEVAKWLDVSLPTLHAWTKNGILQSYRIGNKIRYKKNEVLNALQSINPQ</sequence>
<protein>
    <submittedName>
        <fullName evidence="2">DNA binding domain-containing protein, excisionase family</fullName>
    </submittedName>
</protein>
<dbReference type="GO" id="GO:0003677">
    <property type="term" value="F:DNA binding"/>
    <property type="evidence" value="ECO:0007669"/>
    <property type="project" value="InterPro"/>
</dbReference>
<evidence type="ECO:0000313" key="3">
    <source>
        <dbReference type="Proteomes" id="UP000186953"/>
    </source>
</evidence>
<accession>A0A1N6V8T3</accession>
<dbReference type="Gene3D" id="1.10.1660.10">
    <property type="match status" value="1"/>
</dbReference>
<name>A0A1N6V8T3_9FLAO</name>
<dbReference type="NCBIfam" id="TIGR01764">
    <property type="entry name" value="excise"/>
    <property type="match status" value="1"/>
</dbReference>
<dbReference type="InterPro" id="IPR041657">
    <property type="entry name" value="HTH_17"/>
</dbReference>
<organism evidence="2 3">
    <name type="scientific">Maribacter ulvicola</name>
    <dbReference type="NCBI Taxonomy" id="228959"/>
    <lineage>
        <taxon>Bacteria</taxon>
        <taxon>Pseudomonadati</taxon>
        <taxon>Bacteroidota</taxon>
        <taxon>Flavobacteriia</taxon>
        <taxon>Flavobacteriales</taxon>
        <taxon>Flavobacteriaceae</taxon>
        <taxon>Maribacter</taxon>
    </lineage>
</organism>
<keyword evidence="3" id="KW-1185">Reference proteome</keyword>
<dbReference type="Pfam" id="PF12728">
    <property type="entry name" value="HTH_17"/>
    <property type="match status" value="1"/>
</dbReference>
<reference evidence="3" key="1">
    <citation type="submission" date="2017-01" db="EMBL/GenBank/DDBJ databases">
        <authorList>
            <person name="Varghese N."/>
            <person name="Submissions S."/>
        </authorList>
    </citation>
    <scope>NUCLEOTIDE SEQUENCE [LARGE SCALE GENOMIC DNA]</scope>
    <source>
        <strain evidence="3">DSM 15366</strain>
    </source>
</reference>
<feature type="domain" description="Helix-turn-helix" evidence="1">
    <location>
        <begin position="44"/>
        <end position="91"/>
    </location>
</feature>
<evidence type="ECO:0000313" key="2">
    <source>
        <dbReference type="EMBL" id="SIQ74129.1"/>
    </source>
</evidence>
<dbReference type="InterPro" id="IPR009061">
    <property type="entry name" value="DNA-bd_dom_put_sf"/>
</dbReference>
<dbReference type="InterPro" id="IPR010093">
    <property type="entry name" value="SinI_DNA-bd"/>
</dbReference>
<dbReference type="SUPFAM" id="SSF46955">
    <property type="entry name" value="Putative DNA-binding domain"/>
    <property type="match status" value="1"/>
</dbReference>
<dbReference type="EMBL" id="FTMA01000003">
    <property type="protein sequence ID" value="SIQ74129.1"/>
    <property type="molecule type" value="Genomic_DNA"/>
</dbReference>
<proteinExistence type="predicted"/>
<evidence type="ECO:0000259" key="1">
    <source>
        <dbReference type="Pfam" id="PF12728"/>
    </source>
</evidence>
<dbReference type="AlphaFoldDB" id="A0A1N6V8T3"/>
<dbReference type="STRING" id="228959.SAMN05421797_10332"/>
<dbReference type="Proteomes" id="UP000186953">
    <property type="component" value="Unassembled WGS sequence"/>
</dbReference>